<accession>A0ACC2KKH6</accession>
<evidence type="ECO:0000313" key="2">
    <source>
        <dbReference type="Proteomes" id="UP001234297"/>
    </source>
</evidence>
<evidence type="ECO:0000313" key="1">
    <source>
        <dbReference type="EMBL" id="KAJ8621664.1"/>
    </source>
</evidence>
<dbReference type="EMBL" id="CM056818">
    <property type="protein sequence ID" value="KAJ8621664.1"/>
    <property type="molecule type" value="Genomic_DNA"/>
</dbReference>
<name>A0ACC2KKH6_PERAE</name>
<proteinExistence type="predicted"/>
<reference evidence="1 2" key="1">
    <citation type="journal article" date="2022" name="Hortic Res">
        <title>A haplotype resolved chromosomal level avocado genome allows analysis of novel avocado genes.</title>
        <authorList>
            <person name="Nath O."/>
            <person name="Fletcher S.J."/>
            <person name="Hayward A."/>
            <person name="Shaw L.M."/>
            <person name="Masouleh A.K."/>
            <person name="Furtado A."/>
            <person name="Henry R.J."/>
            <person name="Mitter N."/>
        </authorList>
    </citation>
    <scope>NUCLEOTIDE SEQUENCE [LARGE SCALE GENOMIC DNA]</scope>
    <source>
        <strain evidence="2">cv. Hass</strain>
    </source>
</reference>
<organism evidence="1 2">
    <name type="scientific">Persea americana</name>
    <name type="common">Avocado</name>
    <dbReference type="NCBI Taxonomy" id="3435"/>
    <lineage>
        <taxon>Eukaryota</taxon>
        <taxon>Viridiplantae</taxon>
        <taxon>Streptophyta</taxon>
        <taxon>Embryophyta</taxon>
        <taxon>Tracheophyta</taxon>
        <taxon>Spermatophyta</taxon>
        <taxon>Magnoliopsida</taxon>
        <taxon>Magnoliidae</taxon>
        <taxon>Laurales</taxon>
        <taxon>Lauraceae</taxon>
        <taxon>Persea</taxon>
    </lineage>
</organism>
<keyword evidence="2" id="KW-1185">Reference proteome</keyword>
<protein>
    <submittedName>
        <fullName evidence="1">Uncharacterized protein</fullName>
    </submittedName>
</protein>
<comment type="caution">
    <text evidence="1">The sequence shown here is derived from an EMBL/GenBank/DDBJ whole genome shotgun (WGS) entry which is preliminary data.</text>
</comment>
<sequence length="73" mass="8545">MCLGPAIGLQKLALRQLENYKVLYLKGMFHITGEGSERPEDCFDCYNSLWASLWSFLLKFFQSQLVRAIWIKQ</sequence>
<dbReference type="Proteomes" id="UP001234297">
    <property type="component" value="Chromosome 10"/>
</dbReference>
<gene>
    <name evidence="1" type="ORF">MRB53_030193</name>
</gene>